<protein>
    <submittedName>
        <fullName evidence="2">Uncharacterized protein</fullName>
    </submittedName>
</protein>
<keyword evidence="1" id="KW-0812">Transmembrane</keyword>
<comment type="caution">
    <text evidence="2">The sequence shown here is derived from an EMBL/GenBank/DDBJ whole genome shotgun (WGS) entry which is preliminary data.</text>
</comment>
<name>A0A7I0HMD6_9LEPT</name>
<evidence type="ECO:0000256" key="1">
    <source>
        <dbReference type="SAM" id="Phobius"/>
    </source>
</evidence>
<dbReference type="EMBL" id="RQFT01000015">
    <property type="protein sequence ID" value="TGL02181.1"/>
    <property type="molecule type" value="Genomic_DNA"/>
</dbReference>
<dbReference type="AlphaFoldDB" id="A0A7I0HMD6"/>
<feature type="transmembrane region" description="Helical" evidence="1">
    <location>
        <begin position="48"/>
        <end position="68"/>
    </location>
</feature>
<reference evidence="2 3" key="1">
    <citation type="journal article" date="2019" name="PLoS Negl. Trop. Dis.">
        <title>Revisiting the worldwide diversity of Leptospira species in the environment.</title>
        <authorList>
            <person name="Vincent A.T."/>
            <person name="Schiettekatte O."/>
            <person name="Bourhy P."/>
            <person name="Veyrier F.J."/>
            <person name="Picardeau M."/>
        </authorList>
    </citation>
    <scope>NUCLEOTIDE SEQUENCE [LARGE SCALE GENOMIC DNA]</scope>
    <source>
        <strain evidence="2 3">201800273</strain>
    </source>
</reference>
<accession>A0A7I0HMD6</accession>
<feature type="transmembrane region" description="Helical" evidence="1">
    <location>
        <begin position="141"/>
        <end position="165"/>
    </location>
</feature>
<proteinExistence type="predicted"/>
<feature type="transmembrane region" description="Helical" evidence="1">
    <location>
        <begin position="171"/>
        <end position="191"/>
    </location>
</feature>
<sequence length="220" mass="25569">MNDAYSLFRYTLPGIVFILELTFCLLLLDFDGILKILKSLQNQTDYTLLGIFITFFTIGVGSIFTLIYRSFPSFKIDYSSFLEELNKQKLISKTSIPFPFKDENEYYENAWVITSAIWYERSETENEIKGSKERSLSLANLMHNAAASMIGSFFIFLILIFYLYYKHCQNILFTNFILSISLSISLFAAHLKSFIESKKALKNFTELVIWDTLKKSKKKS</sequence>
<dbReference type="RefSeq" id="WP_135771904.1">
    <property type="nucleotide sequence ID" value="NZ_RQFT01000015.1"/>
</dbReference>
<evidence type="ECO:0000313" key="2">
    <source>
        <dbReference type="EMBL" id="TGL02181.1"/>
    </source>
</evidence>
<dbReference type="Proteomes" id="UP000297641">
    <property type="component" value="Unassembled WGS sequence"/>
</dbReference>
<feature type="transmembrane region" description="Helical" evidence="1">
    <location>
        <begin position="7"/>
        <end position="28"/>
    </location>
</feature>
<evidence type="ECO:0000313" key="3">
    <source>
        <dbReference type="Proteomes" id="UP000297641"/>
    </source>
</evidence>
<gene>
    <name evidence="2" type="ORF">EHQ43_17635</name>
</gene>
<keyword evidence="1" id="KW-0472">Membrane</keyword>
<keyword evidence="1" id="KW-1133">Transmembrane helix</keyword>
<organism evidence="2 3">
    <name type="scientific">Leptospira bouyouniensis</name>
    <dbReference type="NCBI Taxonomy" id="2484911"/>
    <lineage>
        <taxon>Bacteria</taxon>
        <taxon>Pseudomonadati</taxon>
        <taxon>Spirochaetota</taxon>
        <taxon>Spirochaetia</taxon>
        <taxon>Leptospirales</taxon>
        <taxon>Leptospiraceae</taxon>
        <taxon>Leptospira</taxon>
    </lineage>
</organism>